<keyword evidence="1" id="KW-0812">Transmembrane</keyword>
<keyword evidence="1" id="KW-0472">Membrane</keyword>
<evidence type="ECO:0000313" key="2">
    <source>
        <dbReference type="EMBL" id="KAA9039477.1"/>
    </source>
</evidence>
<keyword evidence="1" id="KW-1133">Transmembrane helix</keyword>
<comment type="caution">
    <text evidence="2">The sequence shown here is derived from an EMBL/GenBank/DDBJ whole genome shotgun (WGS) entry which is preliminary data.</text>
</comment>
<evidence type="ECO:0000313" key="3">
    <source>
        <dbReference type="Proteomes" id="UP000326903"/>
    </source>
</evidence>
<reference evidence="2 3" key="1">
    <citation type="submission" date="2019-09" db="EMBL/GenBank/DDBJ databases">
        <title>Draft genome sequence of Ginsengibacter sp. BR5-29.</title>
        <authorList>
            <person name="Im W.-T."/>
        </authorList>
    </citation>
    <scope>NUCLEOTIDE SEQUENCE [LARGE SCALE GENOMIC DNA]</scope>
    <source>
        <strain evidence="2 3">BR5-29</strain>
    </source>
</reference>
<dbReference type="Proteomes" id="UP000326903">
    <property type="component" value="Unassembled WGS sequence"/>
</dbReference>
<feature type="transmembrane region" description="Helical" evidence="1">
    <location>
        <begin position="71"/>
        <end position="92"/>
    </location>
</feature>
<feature type="transmembrane region" description="Helical" evidence="1">
    <location>
        <begin position="30"/>
        <end position="51"/>
    </location>
</feature>
<accession>A0A5J5ILE7</accession>
<proteinExistence type="predicted"/>
<organism evidence="2 3">
    <name type="scientific">Ginsengibacter hankyongi</name>
    <dbReference type="NCBI Taxonomy" id="2607284"/>
    <lineage>
        <taxon>Bacteria</taxon>
        <taxon>Pseudomonadati</taxon>
        <taxon>Bacteroidota</taxon>
        <taxon>Chitinophagia</taxon>
        <taxon>Chitinophagales</taxon>
        <taxon>Chitinophagaceae</taxon>
        <taxon>Ginsengibacter</taxon>
    </lineage>
</organism>
<dbReference type="AlphaFoldDB" id="A0A5J5ILE7"/>
<evidence type="ECO:0008006" key="4">
    <source>
        <dbReference type="Google" id="ProtNLM"/>
    </source>
</evidence>
<sequence length="231" mass="25805">MEKHFIKPTSDANKLGEAKFSAAWKIPAQLFSYVFHPLFIPVIATWYLAFIHQGYFIGITPHDKIFIVIKVAVNTIIFPGVTVLLLKAVGFIKSIFLKTQRERIIPYVAANLFYFWMYLVFRNQPEVPSVLTTFIFGIFLSSSVGLFANTYFKISMHALGMGTLSGLLLIIIFSGSPYNVFLAAMLVFLISGLVSTSRLIVSDHHLLDIYTGLFFGIMCQIIAAAFIGLSA</sequence>
<evidence type="ECO:0000256" key="1">
    <source>
        <dbReference type="SAM" id="Phobius"/>
    </source>
</evidence>
<feature type="transmembrane region" description="Helical" evidence="1">
    <location>
        <begin position="104"/>
        <end position="121"/>
    </location>
</feature>
<name>A0A5J5ILE7_9BACT</name>
<dbReference type="RefSeq" id="WP_150414888.1">
    <property type="nucleotide sequence ID" value="NZ_VYQF01000002.1"/>
</dbReference>
<gene>
    <name evidence="2" type="ORF">FW778_11705</name>
</gene>
<feature type="transmembrane region" description="Helical" evidence="1">
    <location>
        <begin position="207"/>
        <end position="229"/>
    </location>
</feature>
<protein>
    <recommendedName>
        <fullName evidence="4">PAP2 superfamily protein</fullName>
    </recommendedName>
</protein>
<keyword evidence="3" id="KW-1185">Reference proteome</keyword>
<feature type="transmembrane region" description="Helical" evidence="1">
    <location>
        <begin position="127"/>
        <end position="147"/>
    </location>
</feature>
<dbReference type="EMBL" id="VYQF01000002">
    <property type="protein sequence ID" value="KAA9039477.1"/>
    <property type="molecule type" value="Genomic_DNA"/>
</dbReference>